<keyword evidence="10" id="KW-0675">Receptor</keyword>
<keyword evidence="11 12" id="KW-0998">Cell outer membrane</keyword>
<dbReference type="Pfam" id="PF07715">
    <property type="entry name" value="Plug"/>
    <property type="match status" value="1"/>
</dbReference>
<evidence type="ECO:0000256" key="4">
    <source>
        <dbReference type="ARBA" id="ARBA00022452"/>
    </source>
</evidence>
<dbReference type="InterPro" id="IPR000531">
    <property type="entry name" value="Beta-barrel_TonB"/>
</dbReference>
<evidence type="ECO:0000259" key="16">
    <source>
        <dbReference type="Pfam" id="PF07715"/>
    </source>
</evidence>
<dbReference type="PROSITE" id="PS52016">
    <property type="entry name" value="TONB_DEPENDENT_REC_3"/>
    <property type="match status" value="1"/>
</dbReference>
<keyword evidence="6 14" id="KW-0732">Signal</keyword>
<dbReference type="Gene3D" id="2.40.170.20">
    <property type="entry name" value="TonB-dependent receptor, beta-barrel domain"/>
    <property type="match status" value="1"/>
</dbReference>
<evidence type="ECO:0000256" key="13">
    <source>
        <dbReference type="RuleBase" id="RU003357"/>
    </source>
</evidence>
<dbReference type="InterPro" id="IPR012910">
    <property type="entry name" value="Plug_dom"/>
</dbReference>
<dbReference type="RefSeq" id="WP_189461951.1">
    <property type="nucleotide sequence ID" value="NZ_BMYO01000009.1"/>
</dbReference>
<keyword evidence="4 12" id="KW-1134">Transmembrane beta strand</keyword>
<keyword evidence="9 12" id="KW-0472">Membrane</keyword>
<name>A0ABQ3H325_9NEIS</name>
<reference evidence="18" key="1">
    <citation type="journal article" date="2019" name="Int. J. Syst. Evol. Microbiol.">
        <title>The Global Catalogue of Microorganisms (GCM) 10K type strain sequencing project: providing services to taxonomists for standard genome sequencing and annotation.</title>
        <authorList>
            <consortium name="The Broad Institute Genomics Platform"/>
            <consortium name="The Broad Institute Genome Sequencing Center for Infectious Disease"/>
            <person name="Wu L."/>
            <person name="Ma J."/>
        </authorList>
    </citation>
    <scope>NUCLEOTIDE SEQUENCE [LARGE SCALE GENOMIC DNA]</scope>
    <source>
        <strain evidence="18">KCTC 23701</strain>
    </source>
</reference>
<evidence type="ECO:0000256" key="11">
    <source>
        <dbReference type="ARBA" id="ARBA00023237"/>
    </source>
</evidence>
<sequence>MLQAKLRCLPLFLSAGFACAADVPSFEADPVIVTATRVASPRSSLSSDTTVITAKELQQAGSQSLGQVLSRVPGVEFARTGGLGQPASLYLRGANANQTLVLLDGQRLAPGADGSSAFDTIPVSMIDRIEIVRGSASGLYGADAVGGVVQIFTKNGKGAPSGSVSVDAGTYRTFGGSANVGGVVGDTRFSVSVDAHNSDGFNLTKPTSPYYEADRDGWQQRSSNASLSHFFGDNVEVGIRGTYVDTKADYDGGAYDRDPLSHRTQSTGAAFANVKVNDWWQSNFLAGVGRDRYVTESSYPSNTATTQQQFQWTNTLQSGIGQWLIGAEYLRESLDSTTDYDKTTRYNSSVQAGWQNDFGPHHLQGNVRYDDNSQFGGKTTGGVGYAWRFVEGWQLFANAGTSYHVPSFVDLYYPSWPGFAPASNPNLKPEEGRSVDGGLRWQAGSWRADATAFYNRIDNLITLDANYTPQNVNAARIRGLTLNGNGALGAFELGGNVTWQDPENEDTGKQLARRAKVYGGLTLAQTIGDWRWNANWQAAGKRYDDLANTKPLAGYGKLDLGLEYQIAKQWRAGAQLLNAFDRDYELARGYENGGRMWFVNLRYDGA</sequence>
<evidence type="ECO:0000313" key="17">
    <source>
        <dbReference type="EMBL" id="GHD67933.1"/>
    </source>
</evidence>
<evidence type="ECO:0000256" key="8">
    <source>
        <dbReference type="ARBA" id="ARBA00023077"/>
    </source>
</evidence>
<evidence type="ECO:0000256" key="6">
    <source>
        <dbReference type="ARBA" id="ARBA00022729"/>
    </source>
</evidence>
<evidence type="ECO:0000256" key="3">
    <source>
        <dbReference type="ARBA" id="ARBA00022448"/>
    </source>
</evidence>
<evidence type="ECO:0000256" key="9">
    <source>
        <dbReference type="ARBA" id="ARBA00023136"/>
    </source>
</evidence>
<comment type="caution">
    <text evidence="17">The sequence shown here is derived from an EMBL/GenBank/DDBJ whole genome shotgun (WGS) entry which is preliminary data.</text>
</comment>
<evidence type="ECO:0000256" key="2">
    <source>
        <dbReference type="ARBA" id="ARBA00009810"/>
    </source>
</evidence>
<feature type="domain" description="TonB-dependent receptor plug" evidence="16">
    <location>
        <begin position="44"/>
        <end position="148"/>
    </location>
</feature>
<keyword evidence="3 12" id="KW-0813">Transport</keyword>
<evidence type="ECO:0000256" key="14">
    <source>
        <dbReference type="SAM" id="SignalP"/>
    </source>
</evidence>
<feature type="domain" description="TonB-dependent receptor-like beta-barrel" evidence="15">
    <location>
        <begin position="171"/>
        <end position="578"/>
    </location>
</feature>
<dbReference type="PANTHER" id="PTHR30069:SF53">
    <property type="entry name" value="COLICIN I RECEPTOR-RELATED"/>
    <property type="match status" value="1"/>
</dbReference>
<keyword evidence="8 13" id="KW-0798">TonB box</keyword>
<feature type="chain" id="PRO_5045750125" evidence="14">
    <location>
        <begin position="21"/>
        <end position="606"/>
    </location>
</feature>
<gene>
    <name evidence="17" type="ORF">GCM10007350_32350</name>
</gene>
<dbReference type="SUPFAM" id="SSF56935">
    <property type="entry name" value="Porins"/>
    <property type="match status" value="1"/>
</dbReference>
<feature type="signal peptide" evidence="14">
    <location>
        <begin position="1"/>
        <end position="20"/>
    </location>
</feature>
<evidence type="ECO:0000256" key="7">
    <source>
        <dbReference type="ARBA" id="ARBA00023065"/>
    </source>
</evidence>
<evidence type="ECO:0000256" key="10">
    <source>
        <dbReference type="ARBA" id="ARBA00023170"/>
    </source>
</evidence>
<dbReference type="InterPro" id="IPR036942">
    <property type="entry name" value="Beta-barrel_TonB_sf"/>
</dbReference>
<dbReference type="PROSITE" id="PS51257">
    <property type="entry name" value="PROKAR_LIPOPROTEIN"/>
    <property type="match status" value="1"/>
</dbReference>
<dbReference type="Gene3D" id="2.170.130.10">
    <property type="entry name" value="TonB-dependent receptor, plug domain"/>
    <property type="match status" value="1"/>
</dbReference>
<comment type="subcellular location">
    <subcellularLocation>
        <location evidence="1 12">Cell outer membrane</location>
        <topology evidence="1 12">Multi-pass membrane protein</topology>
    </subcellularLocation>
</comment>
<keyword evidence="7" id="KW-0406">Ion transport</keyword>
<dbReference type="InterPro" id="IPR039426">
    <property type="entry name" value="TonB-dep_rcpt-like"/>
</dbReference>
<dbReference type="Pfam" id="PF00593">
    <property type="entry name" value="TonB_dep_Rec_b-barrel"/>
    <property type="match status" value="1"/>
</dbReference>
<evidence type="ECO:0000313" key="18">
    <source>
        <dbReference type="Proteomes" id="UP000604737"/>
    </source>
</evidence>
<dbReference type="EMBL" id="BMYO01000009">
    <property type="protein sequence ID" value="GHD67933.1"/>
    <property type="molecule type" value="Genomic_DNA"/>
</dbReference>
<proteinExistence type="inferred from homology"/>
<evidence type="ECO:0000259" key="15">
    <source>
        <dbReference type="Pfam" id="PF00593"/>
    </source>
</evidence>
<evidence type="ECO:0000256" key="1">
    <source>
        <dbReference type="ARBA" id="ARBA00004571"/>
    </source>
</evidence>
<protein>
    <submittedName>
        <fullName evidence="17">Outer membrane protein</fullName>
    </submittedName>
</protein>
<keyword evidence="5 12" id="KW-0812">Transmembrane</keyword>
<comment type="similarity">
    <text evidence="2 12 13">Belongs to the TonB-dependent receptor family.</text>
</comment>
<evidence type="ECO:0000256" key="12">
    <source>
        <dbReference type="PROSITE-ProRule" id="PRU01360"/>
    </source>
</evidence>
<dbReference type="PANTHER" id="PTHR30069">
    <property type="entry name" value="TONB-DEPENDENT OUTER MEMBRANE RECEPTOR"/>
    <property type="match status" value="1"/>
</dbReference>
<dbReference type="Proteomes" id="UP000604737">
    <property type="component" value="Unassembled WGS sequence"/>
</dbReference>
<keyword evidence="18" id="KW-1185">Reference proteome</keyword>
<dbReference type="InterPro" id="IPR037066">
    <property type="entry name" value="Plug_dom_sf"/>
</dbReference>
<evidence type="ECO:0000256" key="5">
    <source>
        <dbReference type="ARBA" id="ARBA00022692"/>
    </source>
</evidence>
<dbReference type="CDD" id="cd01347">
    <property type="entry name" value="ligand_gated_channel"/>
    <property type="match status" value="1"/>
</dbReference>
<accession>A0ABQ3H325</accession>
<organism evidence="17 18">
    <name type="scientific">Jeongeupia chitinilytica</name>
    <dbReference type="NCBI Taxonomy" id="1041641"/>
    <lineage>
        <taxon>Bacteria</taxon>
        <taxon>Pseudomonadati</taxon>
        <taxon>Pseudomonadota</taxon>
        <taxon>Betaproteobacteria</taxon>
        <taxon>Neisseriales</taxon>
        <taxon>Chitinibacteraceae</taxon>
        <taxon>Jeongeupia</taxon>
    </lineage>
</organism>